<feature type="chain" id="PRO_5035921410" description="Trehalase" evidence="8">
    <location>
        <begin position="21"/>
        <end position="665"/>
    </location>
</feature>
<accession>A0A8S1EU17</accession>
<evidence type="ECO:0000256" key="4">
    <source>
        <dbReference type="ARBA" id="ARBA00019905"/>
    </source>
</evidence>
<dbReference type="Gene3D" id="1.50.10.10">
    <property type="match status" value="1"/>
</dbReference>
<dbReference type="GO" id="GO:0005993">
    <property type="term" value="P:trehalose catabolic process"/>
    <property type="evidence" value="ECO:0007669"/>
    <property type="project" value="TreeGrafter"/>
</dbReference>
<organism evidence="9 10">
    <name type="scientific">Caenorhabditis bovis</name>
    <dbReference type="NCBI Taxonomy" id="2654633"/>
    <lineage>
        <taxon>Eukaryota</taxon>
        <taxon>Metazoa</taxon>
        <taxon>Ecdysozoa</taxon>
        <taxon>Nematoda</taxon>
        <taxon>Chromadorea</taxon>
        <taxon>Rhabditida</taxon>
        <taxon>Rhabditina</taxon>
        <taxon>Rhabditomorpha</taxon>
        <taxon>Rhabditoidea</taxon>
        <taxon>Rhabditidae</taxon>
        <taxon>Peloderinae</taxon>
        <taxon>Caenorhabditis</taxon>
    </lineage>
</organism>
<dbReference type="InterPro" id="IPR008928">
    <property type="entry name" value="6-hairpin_glycosidase_sf"/>
</dbReference>
<dbReference type="Proteomes" id="UP000494206">
    <property type="component" value="Unassembled WGS sequence"/>
</dbReference>
<dbReference type="EC" id="3.2.1.28" evidence="3 7"/>
<dbReference type="PROSITE" id="PS00928">
    <property type="entry name" value="TREHALASE_2"/>
    <property type="match status" value="1"/>
</dbReference>
<evidence type="ECO:0000256" key="3">
    <source>
        <dbReference type="ARBA" id="ARBA00012757"/>
    </source>
</evidence>
<dbReference type="InterPro" id="IPR018232">
    <property type="entry name" value="Glyco_hydro_37_CS"/>
</dbReference>
<dbReference type="EMBL" id="CADEPM010000004">
    <property type="protein sequence ID" value="CAB3404845.1"/>
    <property type="molecule type" value="Genomic_DNA"/>
</dbReference>
<dbReference type="PANTHER" id="PTHR23403:SF1">
    <property type="entry name" value="TREHALASE"/>
    <property type="match status" value="1"/>
</dbReference>
<comment type="caution">
    <text evidence="9">The sequence shown here is derived from an EMBL/GenBank/DDBJ whole genome shotgun (WGS) entry which is preliminary data.</text>
</comment>
<dbReference type="Pfam" id="PF01204">
    <property type="entry name" value="Trehalase"/>
    <property type="match status" value="1"/>
</dbReference>
<comment type="similarity">
    <text evidence="2 7">Belongs to the glycosyl hydrolase 37 family.</text>
</comment>
<dbReference type="PANTHER" id="PTHR23403">
    <property type="entry name" value="TREHALASE"/>
    <property type="match status" value="1"/>
</dbReference>
<dbReference type="AlphaFoldDB" id="A0A8S1EU17"/>
<protein>
    <recommendedName>
        <fullName evidence="4 7">Trehalase</fullName>
        <ecNumber evidence="3 7">3.2.1.28</ecNumber>
    </recommendedName>
    <alternativeName>
        <fullName evidence="7">Alpha-trehalose glucohydrolase</fullName>
    </alternativeName>
</protein>
<gene>
    <name evidence="9" type="ORF">CBOVIS_LOCUS7112</name>
</gene>
<evidence type="ECO:0000313" key="9">
    <source>
        <dbReference type="EMBL" id="CAB3404845.1"/>
    </source>
</evidence>
<keyword evidence="5 7" id="KW-0378">Hydrolase</keyword>
<evidence type="ECO:0000256" key="7">
    <source>
        <dbReference type="RuleBase" id="RU361180"/>
    </source>
</evidence>
<dbReference type="PRINTS" id="PR00744">
    <property type="entry name" value="GLHYDRLASE37"/>
</dbReference>
<comment type="catalytic activity">
    <reaction evidence="1 7">
        <text>alpha,alpha-trehalose + H2O = alpha-D-glucose + beta-D-glucose</text>
        <dbReference type="Rhea" id="RHEA:32675"/>
        <dbReference type="ChEBI" id="CHEBI:15377"/>
        <dbReference type="ChEBI" id="CHEBI:15903"/>
        <dbReference type="ChEBI" id="CHEBI:16551"/>
        <dbReference type="ChEBI" id="CHEBI:17925"/>
        <dbReference type="EC" id="3.2.1.28"/>
    </reaction>
</comment>
<dbReference type="InterPro" id="IPR012341">
    <property type="entry name" value="6hp_glycosidase-like_sf"/>
</dbReference>
<keyword evidence="8" id="KW-0732">Signal</keyword>
<evidence type="ECO:0000256" key="8">
    <source>
        <dbReference type="SAM" id="SignalP"/>
    </source>
</evidence>
<dbReference type="InterPro" id="IPR001661">
    <property type="entry name" value="Glyco_hydro_37"/>
</dbReference>
<evidence type="ECO:0000256" key="6">
    <source>
        <dbReference type="ARBA" id="ARBA00023295"/>
    </source>
</evidence>
<dbReference type="OrthoDB" id="3542292at2759"/>
<dbReference type="GO" id="GO:0004555">
    <property type="term" value="F:alpha,alpha-trehalase activity"/>
    <property type="evidence" value="ECO:0007669"/>
    <property type="project" value="UniProtKB-EC"/>
</dbReference>
<evidence type="ECO:0000256" key="2">
    <source>
        <dbReference type="ARBA" id="ARBA00005615"/>
    </source>
</evidence>
<evidence type="ECO:0000256" key="5">
    <source>
        <dbReference type="ARBA" id="ARBA00022801"/>
    </source>
</evidence>
<dbReference type="SUPFAM" id="SSF48208">
    <property type="entry name" value="Six-hairpin glycosidases"/>
    <property type="match status" value="1"/>
</dbReference>
<dbReference type="PROSITE" id="PS00927">
    <property type="entry name" value="TREHALASE_1"/>
    <property type="match status" value="1"/>
</dbReference>
<sequence length="665" mass="77068">MLIILNSITILFLLYNPTLPFPQKLTDTVAENVVQIATEPPSSSSSHDNTVQMELENSTEIAELIAQDYFTGSVLACDNNTAPGRYMVYCSGRLLQAVMAVRLYEDSKTFLDQPMKKNMTGEQIMNAFNERFPTSIANLQKKDVKDFVMEHFDKEGNELANVSIPNFNSNPARLQKILDPEYYSFAMELHQLWNGLYRQMKPEVAEHPDRYSLLYVPHPFILPGGRFREFYYWDAYWIIKGLLASQLYPTARHMILNFAHIINTRGFIPNGGRVYYLRRSQPPLFAAMVYDYYLATQDRQLVADTIPAIEKEFQFWTNRRTVNVTLEVDEGQEETISMFQYNTEAETPRPESFREDVISAKHIKNPDVRRRFFRDIASAAESGWDFSSRWFKDDKNLETIETTNIVPVDLNAFICYNMNILAFFYGELGNPIKHNQWSTSYKQFREQFTRIFYVQSRRGWYDYNIRSKMHNVNFFPTIAVPLFTQCYDPLNYRLAVDVYNQMEESGAFGYEGGVPTSLQKGTAQQWDFPNGWSPLNHMMIEGLRKSTSPIMQQKAFVLAEKWIRSNMDAFKLTGQMWEKYDIAEPRGRLGSGGEYDVQPGFGWTNGVALDLMVTYGDRLKFKKKVELEPNTMAWKSTEYDEESFSSSQSLFTTILVLAFSVLFGI</sequence>
<name>A0A8S1EU17_9PELO</name>
<evidence type="ECO:0000256" key="1">
    <source>
        <dbReference type="ARBA" id="ARBA00001576"/>
    </source>
</evidence>
<keyword evidence="10" id="KW-1185">Reference proteome</keyword>
<reference evidence="9 10" key="1">
    <citation type="submission" date="2020-04" db="EMBL/GenBank/DDBJ databases">
        <authorList>
            <person name="Laetsch R D."/>
            <person name="Stevens L."/>
            <person name="Kumar S."/>
            <person name="Blaxter L. M."/>
        </authorList>
    </citation>
    <scope>NUCLEOTIDE SEQUENCE [LARGE SCALE GENOMIC DNA]</scope>
</reference>
<evidence type="ECO:0000313" key="10">
    <source>
        <dbReference type="Proteomes" id="UP000494206"/>
    </source>
</evidence>
<feature type="signal peptide" evidence="8">
    <location>
        <begin position="1"/>
        <end position="20"/>
    </location>
</feature>
<keyword evidence="6 7" id="KW-0326">Glycosidase</keyword>
<proteinExistence type="inferred from homology"/>